<name>A0ACB9EU16_9ASTR</name>
<dbReference type="Proteomes" id="UP001056120">
    <property type="component" value="Linkage Group LG17"/>
</dbReference>
<protein>
    <submittedName>
        <fullName evidence="1">Uncharacterized protein</fullName>
    </submittedName>
</protein>
<gene>
    <name evidence="1" type="ORF">L1987_52541</name>
</gene>
<sequence length="114" mass="12823">MMIQSRRSPAFATTTASKMRDYSNAADQGYDHKYPKPNAYAPVYISLGLLLISVSIGAFTATHQLNRSPNVSLKNSMRETLPELVEPEKVAEESEDFINKSFFRKIAHVQDADR</sequence>
<reference evidence="1 2" key="2">
    <citation type="journal article" date="2022" name="Mol. Ecol. Resour.">
        <title>The genomes of chicory, endive, great burdock and yacon provide insights into Asteraceae paleo-polyploidization history and plant inulin production.</title>
        <authorList>
            <person name="Fan W."/>
            <person name="Wang S."/>
            <person name="Wang H."/>
            <person name="Wang A."/>
            <person name="Jiang F."/>
            <person name="Liu H."/>
            <person name="Zhao H."/>
            <person name="Xu D."/>
            <person name="Zhang Y."/>
        </authorList>
    </citation>
    <scope>NUCLEOTIDE SEQUENCE [LARGE SCALE GENOMIC DNA]</scope>
    <source>
        <strain evidence="2">cv. Yunnan</strain>
        <tissue evidence="1">Leaves</tissue>
    </source>
</reference>
<comment type="caution">
    <text evidence="1">The sequence shown here is derived from an EMBL/GenBank/DDBJ whole genome shotgun (WGS) entry which is preliminary data.</text>
</comment>
<organism evidence="1 2">
    <name type="scientific">Smallanthus sonchifolius</name>
    <dbReference type="NCBI Taxonomy" id="185202"/>
    <lineage>
        <taxon>Eukaryota</taxon>
        <taxon>Viridiplantae</taxon>
        <taxon>Streptophyta</taxon>
        <taxon>Embryophyta</taxon>
        <taxon>Tracheophyta</taxon>
        <taxon>Spermatophyta</taxon>
        <taxon>Magnoliopsida</taxon>
        <taxon>eudicotyledons</taxon>
        <taxon>Gunneridae</taxon>
        <taxon>Pentapetalae</taxon>
        <taxon>asterids</taxon>
        <taxon>campanulids</taxon>
        <taxon>Asterales</taxon>
        <taxon>Asteraceae</taxon>
        <taxon>Asteroideae</taxon>
        <taxon>Heliantheae alliance</taxon>
        <taxon>Millerieae</taxon>
        <taxon>Smallanthus</taxon>
    </lineage>
</organism>
<proteinExistence type="predicted"/>
<reference evidence="2" key="1">
    <citation type="journal article" date="2022" name="Mol. Ecol. Resour.">
        <title>The genomes of chicory, endive, great burdock and yacon provide insights into Asteraceae palaeo-polyploidization history and plant inulin production.</title>
        <authorList>
            <person name="Fan W."/>
            <person name="Wang S."/>
            <person name="Wang H."/>
            <person name="Wang A."/>
            <person name="Jiang F."/>
            <person name="Liu H."/>
            <person name="Zhao H."/>
            <person name="Xu D."/>
            <person name="Zhang Y."/>
        </authorList>
    </citation>
    <scope>NUCLEOTIDE SEQUENCE [LARGE SCALE GENOMIC DNA]</scope>
    <source>
        <strain evidence="2">cv. Yunnan</strain>
    </source>
</reference>
<dbReference type="EMBL" id="CM042034">
    <property type="protein sequence ID" value="KAI3762118.1"/>
    <property type="molecule type" value="Genomic_DNA"/>
</dbReference>
<accession>A0ACB9EU16</accession>
<evidence type="ECO:0000313" key="1">
    <source>
        <dbReference type="EMBL" id="KAI3762118.1"/>
    </source>
</evidence>
<keyword evidence="2" id="KW-1185">Reference proteome</keyword>
<evidence type="ECO:0000313" key="2">
    <source>
        <dbReference type="Proteomes" id="UP001056120"/>
    </source>
</evidence>